<dbReference type="Gene3D" id="3.30.420.10">
    <property type="entry name" value="Ribonuclease H-like superfamily/Ribonuclease H"/>
    <property type="match status" value="1"/>
</dbReference>
<proteinExistence type="predicted"/>
<dbReference type="InterPro" id="IPR036397">
    <property type="entry name" value="RNaseH_sf"/>
</dbReference>
<dbReference type="Proteomes" id="UP000886611">
    <property type="component" value="Unassembled WGS sequence"/>
</dbReference>
<dbReference type="InterPro" id="IPR002492">
    <property type="entry name" value="Transposase_Tc1-like"/>
</dbReference>
<accession>A0A8X8BNF7</accession>
<feature type="non-terminal residue" evidence="2">
    <location>
        <position position="1"/>
    </location>
</feature>
<feature type="non-terminal residue" evidence="2">
    <location>
        <position position="136"/>
    </location>
</feature>
<name>A0A8X8BNF7_POLSE</name>
<dbReference type="PANTHER" id="PTHR23022">
    <property type="entry name" value="TRANSPOSABLE ELEMENT-RELATED"/>
    <property type="match status" value="1"/>
</dbReference>
<gene>
    <name evidence="2" type="primary">Tcb1_299</name>
    <name evidence="2" type="ORF">GTO96_0011014</name>
</gene>
<feature type="domain" description="Transposase Tc1-like" evidence="1">
    <location>
        <begin position="2"/>
        <end position="66"/>
    </location>
</feature>
<evidence type="ECO:0000313" key="3">
    <source>
        <dbReference type="Proteomes" id="UP000886611"/>
    </source>
</evidence>
<dbReference type="PANTHER" id="PTHR23022:SF135">
    <property type="entry name" value="SI:DKEY-77F5.3"/>
    <property type="match status" value="1"/>
</dbReference>
<sequence length="136" mass="15823">MVKRNLFTTANQVNNTFQGAGVSISKSAIKRRLHESQYRGCTARYKPLISLKNRKARLDFAKEHLKKPAQLWKNILWTDETKINLYQNDGKKKVWRRCGTAHYPKHTTSSVKHSGVRQCDGLGVHGCQWHWDTRVY</sequence>
<evidence type="ECO:0000313" key="2">
    <source>
        <dbReference type="EMBL" id="KAG2460737.1"/>
    </source>
</evidence>
<reference evidence="2 3" key="1">
    <citation type="journal article" date="2021" name="Cell">
        <title>Tracing the genetic footprints of vertebrate landing in non-teleost ray-finned fishes.</title>
        <authorList>
            <person name="Bi X."/>
            <person name="Wang K."/>
            <person name="Yang L."/>
            <person name="Pan H."/>
            <person name="Jiang H."/>
            <person name="Wei Q."/>
            <person name="Fang M."/>
            <person name="Yu H."/>
            <person name="Zhu C."/>
            <person name="Cai Y."/>
            <person name="He Y."/>
            <person name="Gan X."/>
            <person name="Zeng H."/>
            <person name="Yu D."/>
            <person name="Zhu Y."/>
            <person name="Jiang H."/>
            <person name="Qiu Q."/>
            <person name="Yang H."/>
            <person name="Zhang Y.E."/>
            <person name="Wang W."/>
            <person name="Zhu M."/>
            <person name="He S."/>
            <person name="Zhang G."/>
        </authorList>
    </citation>
    <scope>NUCLEOTIDE SEQUENCE [LARGE SCALE GENOMIC DNA]</scope>
    <source>
        <strain evidence="2">Bchr_013</strain>
    </source>
</reference>
<dbReference type="InterPro" id="IPR052338">
    <property type="entry name" value="Transposase_5"/>
</dbReference>
<dbReference type="GO" id="GO:0003677">
    <property type="term" value="F:DNA binding"/>
    <property type="evidence" value="ECO:0007669"/>
    <property type="project" value="InterPro"/>
</dbReference>
<keyword evidence="3" id="KW-1185">Reference proteome</keyword>
<dbReference type="AlphaFoldDB" id="A0A8X8BNF7"/>
<dbReference type="GO" id="GO:0006313">
    <property type="term" value="P:DNA transposition"/>
    <property type="evidence" value="ECO:0007669"/>
    <property type="project" value="InterPro"/>
</dbReference>
<evidence type="ECO:0000259" key="1">
    <source>
        <dbReference type="Pfam" id="PF01498"/>
    </source>
</evidence>
<dbReference type="Pfam" id="PF01498">
    <property type="entry name" value="HTH_Tnp_Tc3_2"/>
    <property type="match status" value="1"/>
</dbReference>
<organism evidence="2 3">
    <name type="scientific">Polypterus senegalus</name>
    <name type="common">Senegal bichir</name>
    <dbReference type="NCBI Taxonomy" id="55291"/>
    <lineage>
        <taxon>Eukaryota</taxon>
        <taxon>Metazoa</taxon>
        <taxon>Chordata</taxon>
        <taxon>Craniata</taxon>
        <taxon>Vertebrata</taxon>
        <taxon>Euteleostomi</taxon>
        <taxon>Actinopterygii</taxon>
        <taxon>Polypteriformes</taxon>
        <taxon>Polypteridae</taxon>
        <taxon>Polypterus</taxon>
    </lineage>
</organism>
<comment type="caution">
    <text evidence="2">The sequence shown here is derived from an EMBL/GenBank/DDBJ whole genome shotgun (WGS) entry which is preliminary data.</text>
</comment>
<protein>
    <submittedName>
        <fullName evidence="2">TCB1 transposase</fullName>
    </submittedName>
</protein>
<dbReference type="EMBL" id="JAATIS010004753">
    <property type="protein sequence ID" value="KAG2460737.1"/>
    <property type="molecule type" value="Genomic_DNA"/>
</dbReference>
<dbReference type="GO" id="GO:0015074">
    <property type="term" value="P:DNA integration"/>
    <property type="evidence" value="ECO:0007669"/>
    <property type="project" value="InterPro"/>
</dbReference>